<dbReference type="SUPFAM" id="SSF53335">
    <property type="entry name" value="S-adenosyl-L-methionine-dependent methyltransferases"/>
    <property type="match status" value="1"/>
</dbReference>
<dbReference type="KEGG" id="eaz:JHT90_14050"/>
<keyword evidence="3" id="KW-0949">S-adenosyl-L-methionine</keyword>
<dbReference type="GO" id="GO:0032259">
    <property type="term" value="P:methylation"/>
    <property type="evidence" value="ECO:0007669"/>
    <property type="project" value="UniProtKB-KW"/>
</dbReference>
<keyword evidence="2" id="KW-0808">Transferase</keyword>
<evidence type="ECO:0000256" key="3">
    <source>
        <dbReference type="ARBA" id="ARBA00022691"/>
    </source>
</evidence>
<dbReference type="PANTHER" id="PTHR43464:SF19">
    <property type="entry name" value="UBIQUINONE BIOSYNTHESIS O-METHYLTRANSFERASE, MITOCHONDRIAL"/>
    <property type="match status" value="1"/>
</dbReference>
<name>A0A974RWR4_9GAMM</name>
<dbReference type="RefSeq" id="WP_201092121.1">
    <property type="nucleotide sequence ID" value="NZ_CP067393.1"/>
</dbReference>
<dbReference type="Proteomes" id="UP000595278">
    <property type="component" value="Chromosome"/>
</dbReference>
<reference evidence="4 5" key="1">
    <citation type="submission" date="2021-01" db="EMBL/GenBank/DDBJ databases">
        <title>Entomomonas sp. F2A isolated from a house cricket (Acheta domesticus).</title>
        <authorList>
            <person name="Spergser J."/>
            <person name="Busse H.-J."/>
        </authorList>
    </citation>
    <scope>NUCLEOTIDE SEQUENCE [LARGE SCALE GENOMIC DNA]</scope>
    <source>
        <strain evidence="4 5">F2A</strain>
    </source>
</reference>
<accession>A0A974RWR4</accession>
<evidence type="ECO:0000313" key="4">
    <source>
        <dbReference type="EMBL" id="QQP85476.1"/>
    </source>
</evidence>
<keyword evidence="5" id="KW-1185">Reference proteome</keyword>
<sequence>MMLDAQYFDQLYQSSDKPWQNEDDWYEKRKRHLINACLIKQHYNQILELGCGTGFNTELLSKRCNFLLGFDFSSIALEIAKEKLAEQSHVEFRCLDLPAQWPADTKAKFDLIVVSEFAYYLTDDDLKLIISCCVNSLAVDGELIFCNWLPDCHDRLQDTQHIHQLVSQTHNLRHQLTHKDKLFLIDSWCKCD</sequence>
<evidence type="ECO:0000256" key="1">
    <source>
        <dbReference type="ARBA" id="ARBA00022603"/>
    </source>
</evidence>
<organism evidence="4 5">
    <name type="scientific">Entomomonas asaccharolytica</name>
    <dbReference type="NCBI Taxonomy" id="2785331"/>
    <lineage>
        <taxon>Bacteria</taxon>
        <taxon>Pseudomonadati</taxon>
        <taxon>Pseudomonadota</taxon>
        <taxon>Gammaproteobacteria</taxon>
        <taxon>Pseudomonadales</taxon>
        <taxon>Pseudomonadaceae</taxon>
        <taxon>Entomomonas</taxon>
    </lineage>
</organism>
<dbReference type="GO" id="GO:0008757">
    <property type="term" value="F:S-adenosylmethionine-dependent methyltransferase activity"/>
    <property type="evidence" value="ECO:0007669"/>
    <property type="project" value="InterPro"/>
</dbReference>
<gene>
    <name evidence="4" type="ORF">JHT90_14050</name>
</gene>
<keyword evidence="1 4" id="KW-0489">Methyltransferase</keyword>
<dbReference type="AlphaFoldDB" id="A0A974RWR4"/>
<dbReference type="GO" id="GO:0009312">
    <property type="term" value="P:oligosaccharide biosynthetic process"/>
    <property type="evidence" value="ECO:0007669"/>
    <property type="project" value="InterPro"/>
</dbReference>
<evidence type="ECO:0000256" key="2">
    <source>
        <dbReference type="ARBA" id="ARBA00022679"/>
    </source>
</evidence>
<evidence type="ECO:0000313" key="5">
    <source>
        <dbReference type="Proteomes" id="UP000595278"/>
    </source>
</evidence>
<dbReference type="EMBL" id="CP067393">
    <property type="protein sequence ID" value="QQP85476.1"/>
    <property type="molecule type" value="Genomic_DNA"/>
</dbReference>
<dbReference type="PANTHER" id="PTHR43464">
    <property type="entry name" value="METHYLTRANSFERASE"/>
    <property type="match status" value="1"/>
</dbReference>
<dbReference type="InterPro" id="IPR008715">
    <property type="entry name" value="SAM-MeTfrase_NodS-like"/>
</dbReference>
<proteinExistence type="predicted"/>
<dbReference type="CDD" id="cd02440">
    <property type="entry name" value="AdoMet_MTases"/>
    <property type="match status" value="1"/>
</dbReference>
<dbReference type="InterPro" id="IPR029063">
    <property type="entry name" value="SAM-dependent_MTases_sf"/>
</dbReference>
<dbReference type="Pfam" id="PF05401">
    <property type="entry name" value="NodS"/>
    <property type="match status" value="1"/>
</dbReference>
<protein>
    <submittedName>
        <fullName evidence="4">Class I SAM-dependent methyltransferase</fullName>
    </submittedName>
</protein>
<dbReference type="Gene3D" id="3.40.50.150">
    <property type="entry name" value="Vaccinia Virus protein VP39"/>
    <property type="match status" value="1"/>
</dbReference>